<evidence type="ECO:0000313" key="2">
    <source>
        <dbReference type="Proteomes" id="UP000313359"/>
    </source>
</evidence>
<dbReference type="AlphaFoldDB" id="A0A5C2SHY5"/>
<organism evidence="1 2">
    <name type="scientific">Lentinus tigrinus ALCF2SS1-6</name>
    <dbReference type="NCBI Taxonomy" id="1328759"/>
    <lineage>
        <taxon>Eukaryota</taxon>
        <taxon>Fungi</taxon>
        <taxon>Dikarya</taxon>
        <taxon>Basidiomycota</taxon>
        <taxon>Agaricomycotina</taxon>
        <taxon>Agaricomycetes</taxon>
        <taxon>Polyporales</taxon>
        <taxon>Polyporaceae</taxon>
        <taxon>Lentinus</taxon>
    </lineage>
</organism>
<keyword evidence="2" id="KW-1185">Reference proteome</keyword>
<name>A0A5C2SHY5_9APHY</name>
<dbReference type="Proteomes" id="UP000313359">
    <property type="component" value="Unassembled WGS sequence"/>
</dbReference>
<evidence type="ECO:0000313" key="1">
    <source>
        <dbReference type="EMBL" id="RPD63435.1"/>
    </source>
</evidence>
<dbReference type="OrthoDB" id="2755804at2759"/>
<accession>A0A5C2SHY5</accession>
<protein>
    <recommendedName>
        <fullName evidence="3">F-box domain-containing protein</fullName>
    </recommendedName>
</protein>
<proteinExistence type="predicted"/>
<dbReference type="EMBL" id="ML122256">
    <property type="protein sequence ID" value="RPD63435.1"/>
    <property type="molecule type" value="Genomic_DNA"/>
</dbReference>
<reference evidence="1" key="1">
    <citation type="journal article" date="2018" name="Genome Biol. Evol.">
        <title>Genomics and development of Lentinus tigrinus, a white-rot wood-decaying mushroom with dimorphic fruiting bodies.</title>
        <authorList>
            <person name="Wu B."/>
            <person name="Xu Z."/>
            <person name="Knudson A."/>
            <person name="Carlson A."/>
            <person name="Chen N."/>
            <person name="Kovaka S."/>
            <person name="LaButti K."/>
            <person name="Lipzen A."/>
            <person name="Pennachio C."/>
            <person name="Riley R."/>
            <person name="Schakwitz W."/>
            <person name="Umezawa K."/>
            <person name="Ohm R.A."/>
            <person name="Grigoriev I.V."/>
            <person name="Nagy L.G."/>
            <person name="Gibbons J."/>
            <person name="Hibbett D."/>
        </authorList>
    </citation>
    <scope>NUCLEOTIDE SEQUENCE [LARGE SCALE GENOMIC DNA]</scope>
    <source>
        <strain evidence="1">ALCF2SS1-6</strain>
    </source>
</reference>
<gene>
    <name evidence="1" type="ORF">L227DRAFT_389659</name>
</gene>
<evidence type="ECO:0008006" key="3">
    <source>
        <dbReference type="Google" id="ProtNLM"/>
    </source>
</evidence>
<sequence length="377" mass="42335">MTVDVWRQPKSFVAFFEFLRQNTNIAGYVKELHLAGAPSEEGYESGFDVETLVDILPMLTALHTLSIKYCVFRVPSCISLVPATDARFPFLLRKLVISDCASAEPTGYLDTFSDFLSLFCADTLQVGGLLFPDPPDNHRRDYEMVAWRPKRCISTHNLVILPGAFFMLRHAAFNIHEFFARLLPPGALSAISSSFHLVSPPMLSHFHDFLRSAAAQNIVSIDLHLVWIVKWFPQVEDFEAAGLALSGCQNLLYLRIDIPGFVSRRTEDPARRSLLSTILRLAPCTIQVLAFRMTRLWEVRFLELWDLPEIDSLLTPGSGSHPLFPLLRNVVLELECPRHKALEEAILSILPRLRASGLLQVISATAPLEQGVFLPAL</sequence>